<dbReference type="GeneID" id="28979031"/>
<dbReference type="Proteomes" id="UP000053890">
    <property type="component" value="Unassembled WGS sequence"/>
</dbReference>
<dbReference type="OrthoDB" id="6513042at2759"/>
<dbReference type="RefSeq" id="XP_018271661.1">
    <property type="nucleotide sequence ID" value="XM_018418584.1"/>
</dbReference>
<protein>
    <submittedName>
        <fullName evidence="2">Uncharacterized protein</fullName>
    </submittedName>
</protein>
<evidence type="ECO:0000313" key="3">
    <source>
        <dbReference type="Proteomes" id="UP000053890"/>
    </source>
</evidence>
<feature type="region of interest" description="Disordered" evidence="1">
    <location>
        <begin position="97"/>
        <end position="124"/>
    </location>
</feature>
<accession>A0A194S4U8</accession>
<keyword evidence="3" id="KW-1185">Reference proteome</keyword>
<reference evidence="2 3" key="1">
    <citation type="journal article" date="2015" name="Front. Microbiol.">
        <title>Genome sequence of the plant growth promoting endophytic yeast Rhodotorula graminis WP1.</title>
        <authorList>
            <person name="Firrincieli A."/>
            <person name="Otillar R."/>
            <person name="Salamov A."/>
            <person name="Schmutz J."/>
            <person name="Khan Z."/>
            <person name="Redman R.S."/>
            <person name="Fleck N.D."/>
            <person name="Lindquist E."/>
            <person name="Grigoriev I.V."/>
            <person name="Doty S.L."/>
        </authorList>
    </citation>
    <scope>NUCLEOTIDE SEQUENCE [LARGE SCALE GENOMIC DNA]</scope>
    <source>
        <strain evidence="2 3">WP1</strain>
    </source>
</reference>
<name>A0A194S4U8_RHOGW</name>
<evidence type="ECO:0000313" key="2">
    <source>
        <dbReference type="EMBL" id="KPV75612.1"/>
    </source>
</evidence>
<feature type="compositionally biased region" description="Polar residues" evidence="1">
    <location>
        <begin position="114"/>
        <end position="124"/>
    </location>
</feature>
<dbReference type="STRING" id="578459.A0A194S4U8"/>
<proteinExistence type="predicted"/>
<evidence type="ECO:0000256" key="1">
    <source>
        <dbReference type="SAM" id="MobiDB-lite"/>
    </source>
</evidence>
<dbReference type="EMBL" id="KQ474077">
    <property type="protein sequence ID" value="KPV75612.1"/>
    <property type="molecule type" value="Genomic_DNA"/>
</dbReference>
<organism evidence="2 3">
    <name type="scientific">Rhodotorula graminis (strain WP1)</name>
    <dbReference type="NCBI Taxonomy" id="578459"/>
    <lineage>
        <taxon>Eukaryota</taxon>
        <taxon>Fungi</taxon>
        <taxon>Dikarya</taxon>
        <taxon>Basidiomycota</taxon>
        <taxon>Pucciniomycotina</taxon>
        <taxon>Microbotryomycetes</taxon>
        <taxon>Sporidiobolales</taxon>
        <taxon>Sporidiobolaceae</taxon>
        <taxon>Rhodotorula</taxon>
    </lineage>
</organism>
<gene>
    <name evidence="2" type="ORF">RHOBADRAFT_64796</name>
</gene>
<dbReference type="AlphaFoldDB" id="A0A194S4U8"/>
<sequence>MLSGTSTPVGGGGGAGIGGPASRFDSSFYRSHDAMSAIPSDAQSVRSQATYSSGLPTFSQAGYPASMKRGGAGGVGVAGTYASSTFSQDLLSSADGASEYKSQAGWTNDDDARTTYTASNLTDY</sequence>